<dbReference type="AlphaFoldDB" id="A0AB34K0B3"/>
<dbReference type="GO" id="GO:0051500">
    <property type="term" value="F:D-tyrosyl-tRNA(Tyr) deacylase activity"/>
    <property type="evidence" value="ECO:0007669"/>
    <property type="project" value="TreeGrafter"/>
</dbReference>
<dbReference type="PANTHER" id="PTHR10472">
    <property type="entry name" value="D-TYROSYL-TRNA TYR DEACYLASE"/>
    <property type="match status" value="1"/>
</dbReference>
<evidence type="ECO:0000256" key="2">
    <source>
        <dbReference type="ARBA" id="ARBA00013056"/>
    </source>
</evidence>
<dbReference type="InterPro" id="IPR023509">
    <property type="entry name" value="DTD-like_sf"/>
</dbReference>
<organism evidence="5 6">
    <name type="scientific">Prymnesium parvum</name>
    <name type="common">Toxic golden alga</name>
    <dbReference type="NCBI Taxonomy" id="97485"/>
    <lineage>
        <taxon>Eukaryota</taxon>
        <taxon>Haptista</taxon>
        <taxon>Haptophyta</taxon>
        <taxon>Prymnesiophyceae</taxon>
        <taxon>Prymnesiales</taxon>
        <taxon>Prymnesiaceae</taxon>
        <taxon>Prymnesium</taxon>
    </lineage>
</organism>
<keyword evidence="6" id="KW-1185">Reference proteome</keyword>
<dbReference type="Pfam" id="PF02580">
    <property type="entry name" value="Tyr_Deacylase"/>
    <property type="match status" value="1"/>
</dbReference>
<evidence type="ECO:0000256" key="4">
    <source>
        <dbReference type="ARBA" id="ARBA00048018"/>
    </source>
</evidence>
<dbReference type="GO" id="GO:0005737">
    <property type="term" value="C:cytoplasm"/>
    <property type="evidence" value="ECO:0007669"/>
    <property type="project" value="InterPro"/>
</dbReference>
<evidence type="ECO:0000256" key="1">
    <source>
        <dbReference type="ARBA" id="ARBA00009673"/>
    </source>
</evidence>
<dbReference type="PANTHER" id="PTHR10472:SF5">
    <property type="entry name" value="D-AMINOACYL-TRNA DEACYLASE 1"/>
    <property type="match status" value="1"/>
</dbReference>
<evidence type="ECO:0000313" key="5">
    <source>
        <dbReference type="EMBL" id="KAL1526547.1"/>
    </source>
</evidence>
<proteinExistence type="inferred from homology"/>
<comment type="catalytic activity">
    <reaction evidence="3">
        <text>glycyl-tRNA(Ala) + H2O = tRNA(Ala) + glycine + H(+)</text>
        <dbReference type="Rhea" id="RHEA:53744"/>
        <dbReference type="Rhea" id="RHEA-COMP:9657"/>
        <dbReference type="Rhea" id="RHEA-COMP:13640"/>
        <dbReference type="ChEBI" id="CHEBI:15377"/>
        <dbReference type="ChEBI" id="CHEBI:15378"/>
        <dbReference type="ChEBI" id="CHEBI:57305"/>
        <dbReference type="ChEBI" id="CHEBI:78442"/>
        <dbReference type="ChEBI" id="CHEBI:78522"/>
        <dbReference type="EC" id="3.1.1.96"/>
    </reaction>
</comment>
<dbReference type="Proteomes" id="UP001515480">
    <property type="component" value="Unassembled WGS sequence"/>
</dbReference>
<name>A0AB34K0B3_PRYPA</name>
<dbReference type="InterPro" id="IPR003732">
    <property type="entry name" value="Daa-tRNA_deacyls_DTD"/>
</dbReference>
<accession>A0AB34K0B3</accession>
<comment type="caution">
    <text evidence="5">The sequence shown here is derived from an EMBL/GenBank/DDBJ whole genome shotgun (WGS) entry which is preliminary data.</text>
</comment>
<gene>
    <name evidence="5" type="ORF">AB1Y20_015255</name>
</gene>
<comment type="catalytic activity">
    <reaction evidence="4">
        <text>a D-aminoacyl-tRNA + H2O = a tRNA + a D-alpha-amino acid + H(+)</text>
        <dbReference type="Rhea" id="RHEA:13953"/>
        <dbReference type="Rhea" id="RHEA-COMP:10123"/>
        <dbReference type="Rhea" id="RHEA-COMP:10124"/>
        <dbReference type="ChEBI" id="CHEBI:15377"/>
        <dbReference type="ChEBI" id="CHEBI:15378"/>
        <dbReference type="ChEBI" id="CHEBI:59871"/>
        <dbReference type="ChEBI" id="CHEBI:78442"/>
        <dbReference type="ChEBI" id="CHEBI:79333"/>
        <dbReference type="EC" id="3.1.1.96"/>
    </reaction>
</comment>
<dbReference type="Gene3D" id="3.50.80.10">
    <property type="entry name" value="D-tyrosyl-tRNA(Tyr) deacylase"/>
    <property type="match status" value="1"/>
</dbReference>
<evidence type="ECO:0000313" key="6">
    <source>
        <dbReference type="Proteomes" id="UP001515480"/>
    </source>
</evidence>
<comment type="similarity">
    <text evidence="1">Belongs to the DTD family.</text>
</comment>
<sequence length="80" mass="9020">MVKHEVVASIEKGILALVGLHEDDTADDLRYCARKLCASKLWANESDKSWRKSVKQLNYEVLLVSQFTLCGDVDSKKHVS</sequence>
<evidence type="ECO:0000256" key="3">
    <source>
        <dbReference type="ARBA" id="ARBA00047676"/>
    </source>
</evidence>
<dbReference type="SUPFAM" id="SSF69500">
    <property type="entry name" value="DTD-like"/>
    <property type="match status" value="1"/>
</dbReference>
<reference evidence="5 6" key="1">
    <citation type="journal article" date="2024" name="Science">
        <title>Giant polyketide synthase enzymes in the biosynthesis of giant marine polyether toxins.</title>
        <authorList>
            <person name="Fallon T.R."/>
            <person name="Shende V.V."/>
            <person name="Wierzbicki I.H."/>
            <person name="Pendleton A.L."/>
            <person name="Watervoot N.F."/>
            <person name="Auber R.P."/>
            <person name="Gonzalez D.J."/>
            <person name="Wisecaver J.H."/>
            <person name="Moore B.S."/>
        </authorList>
    </citation>
    <scope>NUCLEOTIDE SEQUENCE [LARGE SCALE GENOMIC DNA]</scope>
    <source>
        <strain evidence="5 6">12B1</strain>
    </source>
</reference>
<dbReference type="EMBL" id="JBGBPQ010000003">
    <property type="protein sequence ID" value="KAL1526547.1"/>
    <property type="molecule type" value="Genomic_DNA"/>
</dbReference>
<dbReference type="EC" id="3.1.1.96" evidence="2"/>
<protein>
    <recommendedName>
        <fullName evidence="2">D-aminoacyl-tRNA deacylase</fullName>
        <ecNumber evidence="2">3.1.1.96</ecNumber>
    </recommendedName>
</protein>